<proteinExistence type="predicted"/>
<gene>
    <name evidence="2" type="ORF">Tci_902874</name>
</gene>
<sequence length="148" mass="16295">HDLLTLQTPKNKSPVDQFIFQRRTPMPAEASGPAESPSLDVELALTDSETESNEKVPKINTGDQDEGQARPNPGIQDEEATDASPLQKPKQLDKEFTTTAYPNVQENLKLSSEDLVIPEEPASSTRTCLLYKTLKKISASQINSSWIS</sequence>
<name>A0A699V6I8_TANCI</name>
<feature type="compositionally biased region" description="Polar residues" evidence="1">
    <location>
        <begin position="1"/>
        <end position="11"/>
    </location>
</feature>
<organism evidence="2">
    <name type="scientific">Tanacetum cinerariifolium</name>
    <name type="common">Dalmatian daisy</name>
    <name type="synonym">Chrysanthemum cinerariifolium</name>
    <dbReference type="NCBI Taxonomy" id="118510"/>
    <lineage>
        <taxon>Eukaryota</taxon>
        <taxon>Viridiplantae</taxon>
        <taxon>Streptophyta</taxon>
        <taxon>Embryophyta</taxon>
        <taxon>Tracheophyta</taxon>
        <taxon>Spermatophyta</taxon>
        <taxon>Magnoliopsida</taxon>
        <taxon>eudicotyledons</taxon>
        <taxon>Gunneridae</taxon>
        <taxon>Pentapetalae</taxon>
        <taxon>asterids</taxon>
        <taxon>campanulids</taxon>
        <taxon>Asterales</taxon>
        <taxon>Asteraceae</taxon>
        <taxon>Asteroideae</taxon>
        <taxon>Anthemideae</taxon>
        <taxon>Anthemidinae</taxon>
        <taxon>Tanacetum</taxon>
    </lineage>
</organism>
<reference evidence="2" key="1">
    <citation type="journal article" date="2019" name="Sci. Rep.">
        <title>Draft genome of Tanacetum cinerariifolium, the natural source of mosquito coil.</title>
        <authorList>
            <person name="Yamashiro T."/>
            <person name="Shiraishi A."/>
            <person name="Satake H."/>
            <person name="Nakayama K."/>
        </authorList>
    </citation>
    <scope>NUCLEOTIDE SEQUENCE</scope>
</reference>
<evidence type="ECO:0000256" key="1">
    <source>
        <dbReference type="SAM" id="MobiDB-lite"/>
    </source>
</evidence>
<feature type="non-terminal residue" evidence="2">
    <location>
        <position position="1"/>
    </location>
</feature>
<comment type="caution">
    <text evidence="2">The sequence shown here is derived from an EMBL/GenBank/DDBJ whole genome shotgun (WGS) entry which is preliminary data.</text>
</comment>
<feature type="region of interest" description="Disordered" evidence="1">
    <location>
        <begin position="1"/>
        <end position="105"/>
    </location>
</feature>
<accession>A0A699V6I8</accession>
<protein>
    <submittedName>
        <fullName evidence="2">Uncharacterized protein</fullName>
    </submittedName>
</protein>
<dbReference type="AlphaFoldDB" id="A0A699V6I8"/>
<dbReference type="EMBL" id="BKCJ011408629">
    <property type="protein sequence ID" value="GFD30905.1"/>
    <property type="molecule type" value="Genomic_DNA"/>
</dbReference>
<feature type="non-terminal residue" evidence="2">
    <location>
        <position position="148"/>
    </location>
</feature>
<evidence type="ECO:0000313" key="2">
    <source>
        <dbReference type="EMBL" id="GFD30905.1"/>
    </source>
</evidence>